<keyword evidence="1" id="KW-0732">Signal</keyword>
<accession>A0A4Y2JYB5</accession>
<evidence type="ECO:0000313" key="2">
    <source>
        <dbReference type="EMBL" id="GBM95373.1"/>
    </source>
</evidence>
<feature type="chain" id="PRO_5021217973" evidence="1">
    <location>
        <begin position="24"/>
        <end position="87"/>
    </location>
</feature>
<keyword evidence="3" id="KW-1185">Reference proteome</keyword>
<dbReference type="EMBL" id="BGPR01004052">
    <property type="protein sequence ID" value="GBM95373.1"/>
    <property type="molecule type" value="Genomic_DNA"/>
</dbReference>
<protein>
    <submittedName>
        <fullName evidence="2">Uncharacterized protein</fullName>
    </submittedName>
</protein>
<comment type="caution">
    <text evidence="2">The sequence shown here is derived from an EMBL/GenBank/DDBJ whole genome shotgun (WGS) entry which is preliminary data.</text>
</comment>
<feature type="signal peptide" evidence="1">
    <location>
        <begin position="1"/>
        <end position="23"/>
    </location>
</feature>
<sequence length="87" mass="9280">MVVEGLIPLGLAYLVILLPPGTPRVSGPSESSAAYDIRNIWFVPETQGGNQYLMVTLIQALSFSSETSVGFSMTSGSSSCVLENLPW</sequence>
<dbReference type="Proteomes" id="UP000499080">
    <property type="component" value="Unassembled WGS sequence"/>
</dbReference>
<gene>
    <name evidence="2" type="ORF">AVEN_250024_1</name>
</gene>
<reference evidence="2 3" key="1">
    <citation type="journal article" date="2019" name="Sci. Rep.">
        <title>Orb-weaving spider Araneus ventricosus genome elucidates the spidroin gene catalogue.</title>
        <authorList>
            <person name="Kono N."/>
            <person name="Nakamura H."/>
            <person name="Ohtoshi R."/>
            <person name="Moran D.A.P."/>
            <person name="Shinohara A."/>
            <person name="Yoshida Y."/>
            <person name="Fujiwara M."/>
            <person name="Mori M."/>
            <person name="Tomita M."/>
            <person name="Arakawa K."/>
        </authorList>
    </citation>
    <scope>NUCLEOTIDE SEQUENCE [LARGE SCALE GENOMIC DNA]</scope>
</reference>
<evidence type="ECO:0000313" key="3">
    <source>
        <dbReference type="Proteomes" id="UP000499080"/>
    </source>
</evidence>
<evidence type="ECO:0000256" key="1">
    <source>
        <dbReference type="SAM" id="SignalP"/>
    </source>
</evidence>
<name>A0A4Y2JYB5_ARAVE</name>
<organism evidence="2 3">
    <name type="scientific">Araneus ventricosus</name>
    <name type="common">Orbweaver spider</name>
    <name type="synonym">Epeira ventricosa</name>
    <dbReference type="NCBI Taxonomy" id="182803"/>
    <lineage>
        <taxon>Eukaryota</taxon>
        <taxon>Metazoa</taxon>
        <taxon>Ecdysozoa</taxon>
        <taxon>Arthropoda</taxon>
        <taxon>Chelicerata</taxon>
        <taxon>Arachnida</taxon>
        <taxon>Araneae</taxon>
        <taxon>Araneomorphae</taxon>
        <taxon>Entelegynae</taxon>
        <taxon>Araneoidea</taxon>
        <taxon>Araneidae</taxon>
        <taxon>Araneus</taxon>
    </lineage>
</organism>
<proteinExistence type="predicted"/>
<dbReference type="AlphaFoldDB" id="A0A4Y2JYB5"/>